<dbReference type="PROSITE" id="PS51170">
    <property type="entry name" value="CW"/>
    <property type="match status" value="2"/>
</dbReference>
<dbReference type="EMBL" id="DVGC01000014">
    <property type="protein sequence ID" value="HIR04921.1"/>
    <property type="molecule type" value="Genomic_DNA"/>
</dbReference>
<evidence type="ECO:0000256" key="1">
    <source>
        <dbReference type="ARBA" id="ARBA00022737"/>
    </source>
</evidence>
<dbReference type="InterPro" id="IPR018337">
    <property type="entry name" value="Cell_wall/Cho-bd_repeat"/>
</dbReference>
<dbReference type="Proteomes" id="UP000824250">
    <property type="component" value="Unassembled WGS sequence"/>
</dbReference>
<reference evidence="4" key="1">
    <citation type="submission" date="2020-10" db="EMBL/GenBank/DDBJ databases">
        <authorList>
            <person name="Gilroy R."/>
        </authorList>
    </citation>
    <scope>NUCLEOTIDE SEQUENCE</scope>
    <source>
        <strain evidence="4">CHK180-2868</strain>
    </source>
</reference>
<keyword evidence="1" id="KW-0677">Repeat</keyword>
<comment type="caution">
    <text evidence="4">The sequence shown here is derived from an EMBL/GenBank/DDBJ whole genome shotgun (WGS) entry which is preliminary data.</text>
</comment>
<feature type="repeat" description="Cell wall-binding" evidence="2">
    <location>
        <begin position="278"/>
        <end position="297"/>
    </location>
</feature>
<feature type="repeat" description="Cell wall-binding" evidence="2">
    <location>
        <begin position="298"/>
        <end position="317"/>
    </location>
</feature>
<gene>
    <name evidence="4" type="ORF">IAB28_03020</name>
</gene>
<evidence type="ECO:0000313" key="4">
    <source>
        <dbReference type="EMBL" id="HIR04921.1"/>
    </source>
</evidence>
<reference evidence="4" key="2">
    <citation type="journal article" date="2021" name="PeerJ">
        <title>Extensive microbial diversity within the chicken gut microbiome revealed by metagenomics and culture.</title>
        <authorList>
            <person name="Gilroy R."/>
            <person name="Ravi A."/>
            <person name="Getino M."/>
            <person name="Pursley I."/>
            <person name="Horton D.L."/>
            <person name="Alikhan N.F."/>
            <person name="Baker D."/>
            <person name="Gharbi K."/>
            <person name="Hall N."/>
            <person name="Watson M."/>
            <person name="Adriaenssens E.M."/>
            <person name="Foster-Nyarko E."/>
            <person name="Jarju S."/>
            <person name="Secka A."/>
            <person name="Antonio M."/>
            <person name="Oren A."/>
            <person name="Chaudhuri R.R."/>
            <person name="La Ragione R."/>
            <person name="Hildebrand F."/>
            <person name="Pallen M.J."/>
        </authorList>
    </citation>
    <scope>NUCLEOTIDE SEQUENCE</scope>
    <source>
        <strain evidence="4">CHK180-2868</strain>
    </source>
</reference>
<accession>A0A9D1D492</accession>
<evidence type="ECO:0000256" key="3">
    <source>
        <dbReference type="SAM" id="SignalP"/>
    </source>
</evidence>
<evidence type="ECO:0008006" key="6">
    <source>
        <dbReference type="Google" id="ProtNLM"/>
    </source>
</evidence>
<dbReference type="AlphaFoldDB" id="A0A9D1D492"/>
<name>A0A9D1D492_9FIRM</name>
<dbReference type="Pfam" id="PF19127">
    <property type="entry name" value="Choline_bind_3"/>
    <property type="match status" value="1"/>
</dbReference>
<feature type="signal peptide" evidence="3">
    <location>
        <begin position="1"/>
        <end position="25"/>
    </location>
</feature>
<sequence>MTKAGKTFLAAIPAAICLFSFKAQAETRISTVYLEIDSQIQVGDTDSDVTVTADSSAYDVDDVEVTNEPDENDEEWEEGDKPRLKVIVQAEDDYYFPSGFSKSSVELDGSDGTVTSVDRSSDELEIYITLDALDEDEEDYDLDVLGLEWDQSSGIAYWDECEDARRYEVRLYRDGSAATSILTSYDSQYDFSSYLSHAGTYTFRVRAVYSSSVKGDWEESEEWDVMSGSSGAIGSFFSPTPSLPANTAPASDAASSQGAWLKDDTGWWYCNADKSYTTNDWQFIGGSWYYFDESGYMVTGWVYWNEQWYYCGENGKMLTNSMTPDGYYVGADGAWIS</sequence>
<keyword evidence="3" id="KW-0732">Signal</keyword>
<organism evidence="4 5">
    <name type="scientific">Candidatus Copromonas faecavium</name>
    <name type="common">nom. illeg.</name>
    <dbReference type="NCBI Taxonomy" id="2840740"/>
    <lineage>
        <taxon>Bacteria</taxon>
        <taxon>Bacillati</taxon>
        <taxon>Bacillota</taxon>
        <taxon>Clostridia</taxon>
        <taxon>Lachnospirales</taxon>
        <taxon>Lachnospiraceae</taxon>
        <taxon>Candidatus Copromonas (nom. illeg.)</taxon>
    </lineage>
</organism>
<protein>
    <recommendedName>
        <fullName evidence="6">Cell wall-binding protein</fullName>
    </recommendedName>
</protein>
<evidence type="ECO:0000313" key="5">
    <source>
        <dbReference type="Proteomes" id="UP000824250"/>
    </source>
</evidence>
<feature type="chain" id="PRO_5039526168" description="Cell wall-binding protein" evidence="3">
    <location>
        <begin position="26"/>
        <end position="337"/>
    </location>
</feature>
<dbReference type="SUPFAM" id="SSF69360">
    <property type="entry name" value="Cell wall binding repeat"/>
    <property type="match status" value="1"/>
</dbReference>
<dbReference type="Gene3D" id="2.10.270.10">
    <property type="entry name" value="Cholin Binding"/>
    <property type="match status" value="1"/>
</dbReference>
<proteinExistence type="predicted"/>
<evidence type="ECO:0000256" key="2">
    <source>
        <dbReference type="PROSITE-ProRule" id="PRU00591"/>
    </source>
</evidence>